<gene>
    <name evidence="2" type="ORF">AXF42_Ash000948</name>
</gene>
<evidence type="ECO:0000313" key="2">
    <source>
        <dbReference type="EMBL" id="PKA58855.1"/>
    </source>
</evidence>
<feature type="region of interest" description="Disordered" evidence="1">
    <location>
        <begin position="108"/>
        <end position="133"/>
    </location>
</feature>
<name>A0A2I0ATI1_9ASPA</name>
<dbReference type="Proteomes" id="UP000236161">
    <property type="component" value="Unassembled WGS sequence"/>
</dbReference>
<evidence type="ECO:0000256" key="1">
    <source>
        <dbReference type="SAM" id="MobiDB-lite"/>
    </source>
</evidence>
<keyword evidence="3" id="KW-1185">Reference proteome</keyword>
<feature type="compositionally biased region" description="Basic residues" evidence="1">
    <location>
        <begin position="108"/>
        <end position="122"/>
    </location>
</feature>
<accession>A0A2I0ATI1</accession>
<reference evidence="2 3" key="1">
    <citation type="journal article" date="2017" name="Nature">
        <title>The Apostasia genome and the evolution of orchids.</title>
        <authorList>
            <person name="Zhang G.Q."/>
            <person name="Liu K.W."/>
            <person name="Li Z."/>
            <person name="Lohaus R."/>
            <person name="Hsiao Y.Y."/>
            <person name="Niu S.C."/>
            <person name="Wang J.Y."/>
            <person name="Lin Y.C."/>
            <person name="Xu Q."/>
            <person name="Chen L.J."/>
            <person name="Yoshida K."/>
            <person name="Fujiwara S."/>
            <person name="Wang Z.W."/>
            <person name="Zhang Y.Q."/>
            <person name="Mitsuda N."/>
            <person name="Wang M."/>
            <person name="Liu G.H."/>
            <person name="Pecoraro L."/>
            <person name="Huang H.X."/>
            <person name="Xiao X.J."/>
            <person name="Lin M."/>
            <person name="Wu X.Y."/>
            <person name="Wu W.L."/>
            <person name="Chen Y.Y."/>
            <person name="Chang S.B."/>
            <person name="Sakamoto S."/>
            <person name="Ohme-Takagi M."/>
            <person name="Yagi M."/>
            <person name="Zeng S.J."/>
            <person name="Shen C.Y."/>
            <person name="Yeh C.M."/>
            <person name="Luo Y.B."/>
            <person name="Tsai W.C."/>
            <person name="Van de Peer Y."/>
            <person name="Liu Z.J."/>
        </authorList>
    </citation>
    <scope>NUCLEOTIDE SEQUENCE [LARGE SCALE GENOMIC DNA]</scope>
    <source>
        <strain evidence="3">cv. Shenzhen</strain>
        <tissue evidence="2">Stem</tissue>
    </source>
</reference>
<evidence type="ECO:0000313" key="3">
    <source>
        <dbReference type="Proteomes" id="UP000236161"/>
    </source>
</evidence>
<dbReference type="AlphaFoldDB" id="A0A2I0ATI1"/>
<sequence>MSPLLDRIPPSLTSSFSPPPDLANIGAFSAIVGHRVSLTEVGGFLARTESACRRSGAIELSRRPGGFATANWDLRMIAGVGCRWLLSGCPQRRHPRSGGRLCRRPRVAATRRRPRTGRRRVSSHSVTSSRSRALMRPARCDDLRAAVHAAAGLRAPAATR</sequence>
<proteinExistence type="predicted"/>
<organism evidence="2 3">
    <name type="scientific">Apostasia shenzhenica</name>
    <dbReference type="NCBI Taxonomy" id="1088818"/>
    <lineage>
        <taxon>Eukaryota</taxon>
        <taxon>Viridiplantae</taxon>
        <taxon>Streptophyta</taxon>
        <taxon>Embryophyta</taxon>
        <taxon>Tracheophyta</taxon>
        <taxon>Spermatophyta</taxon>
        <taxon>Magnoliopsida</taxon>
        <taxon>Liliopsida</taxon>
        <taxon>Asparagales</taxon>
        <taxon>Orchidaceae</taxon>
        <taxon>Apostasioideae</taxon>
        <taxon>Apostasia</taxon>
    </lineage>
</organism>
<feature type="compositionally biased region" description="Low complexity" evidence="1">
    <location>
        <begin position="123"/>
        <end position="132"/>
    </location>
</feature>
<dbReference type="EMBL" id="KZ451950">
    <property type="protein sequence ID" value="PKA58855.1"/>
    <property type="molecule type" value="Genomic_DNA"/>
</dbReference>
<protein>
    <submittedName>
        <fullName evidence="2">Uncharacterized protein</fullName>
    </submittedName>
</protein>